<evidence type="ECO:0000256" key="3">
    <source>
        <dbReference type="ARBA" id="ARBA00022448"/>
    </source>
</evidence>
<comment type="subcellular location">
    <subcellularLocation>
        <location evidence="1">Membrane</location>
        <topology evidence="1">Multi-pass membrane protein</topology>
    </subcellularLocation>
</comment>
<dbReference type="PANTHER" id="PTHR23500:SF357">
    <property type="entry name" value="IP12678P"/>
    <property type="match status" value="1"/>
</dbReference>
<feature type="domain" description="Major facilitator superfamily (MFS) profile" evidence="8">
    <location>
        <begin position="29"/>
        <end position="144"/>
    </location>
</feature>
<sequence length="144" mass="15048">MAGGGAVASAASSRADLYTGGLNMFVILVAILAGSGGLLFGYDIGVTGGVVSMPSFTQKFFPDVYERSQNPAPESSPYCVYDDQLLQLFTSSLFLAGMFMSVFAAALTRKLGRKGCMFFASMCFLLGTGLNAGAHNLAMLVVGR</sequence>
<comment type="caution">
    <text evidence="9">The sequence shown here is derived from an EMBL/GenBank/DDBJ whole genome shotgun (WGS) entry which is preliminary data.</text>
</comment>
<evidence type="ECO:0000313" key="9">
    <source>
        <dbReference type="EMBL" id="KAI7837475.1"/>
    </source>
</evidence>
<accession>A0AAD5DG99</accession>
<keyword evidence="3" id="KW-0813">Transport</keyword>
<dbReference type="InterPro" id="IPR005828">
    <property type="entry name" value="MFS_sugar_transport-like"/>
</dbReference>
<keyword evidence="4 7" id="KW-0812">Transmembrane</keyword>
<name>A0AAD5DG99_9CHLO</name>
<dbReference type="Pfam" id="PF00083">
    <property type="entry name" value="Sugar_tr"/>
    <property type="match status" value="1"/>
</dbReference>
<feature type="transmembrane region" description="Helical" evidence="7">
    <location>
        <begin position="21"/>
        <end position="42"/>
    </location>
</feature>
<dbReference type="AlphaFoldDB" id="A0AAD5DG99"/>
<proteinExistence type="inferred from homology"/>
<dbReference type="GO" id="GO:0016020">
    <property type="term" value="C:membrane"/>
    <property type="evidence" value="ECO:0007669"/>
    <property type="project" value="UniProtKB-SubCell"/>
</dbReference>
<dbReference type="Gene3D" id="1.20.1250.20">
    <property type="entry name" value="MFS general substrate transporter like domains"/>
    <property type="match status" value="1"/>
</dbReference>
<dbReference type="PANTHER" id="PTHR23500">
    <property type="entry name" value="SOLUTE CARRIER FAMILY 2, FACILITATED GLUCOSE TRANSPORTER"/>
    <property type="match status" value="1"/>
</dbReference>
<evidence type="ECO:0000256" key="5">
    <source>
        <dbReference type="ARBA" id="ARBA00022989"/>
    </source>
</evidence>
<keyword evidence="6 7" id="KW-0472">Membrane</keyword>
<evidence type="ECO:0000256" key="4">
    <source>
        <dbReference type="ARBA" id="ARBA00022692"/>
    </source>
</evidence>
<evidence type="ECO:0000259" key="8">
    <source>
        <dbReference type="PROSITE" id="PS50850"/>
    </source>
</evidence>
<evidence type="ECO:0000256" key="1">
    <source>
        <dbReference type="ARBA" id="ARBA00004141"/>
    </source>
</evidence>
<dbReference type="GO" id="GO:0015144">
    <property type="term" value="F:carbohydrate transmembrane transporter activity"/>
    <property type="evidence" value="ECO:0007669"/>
    <property type="project" value="InterPro"/>
</dbReference>
<evidence type="ECO:0000313" key="10">
    <source>
        <dbReference type="Proteomes" id="UP001205105"/>
    </source>
</evidence>
<evidence type="ECO:0000256" key="2">
    <source>
        <dbReference type="ARBA" id="ARBA00010992"/>
    </source>
</evidence>
<keyword evidence="5 7" id="KW-1133">Transmembrane helix</keyword>
<organism evidence="9 10">
    <name type="scientific">Chlorella ohadii</name>
    <dbReference type="NCBI Taxonomy" id="2649997"/>
    <lineage>
        <taxon>Eukaryota</taxon>
        <taxon>Viridiplantae</taxon>
        <taxon>Chlorophyta</taxon>
        <taxon>core chlorophytes</taxon>
        <taxon>Trebouxiophyceae</taxon>
        <taxon>Chlorellales</taxon>
        <taxon>Chlorellaceae</taxon>
        <taxon>Chlorella clade</taxon>
        <taxon>Chlorella</taxon>
    </lineage>
</organism>
<evidence type="ECO:0000256" key="7">
    <source>
        <dbReference type="SAM" id="Phobius"/>
    </source>
</evidence>
<feature type="transmembrane region" description="Helical" evidence="7">
    <location>
        <begin position="119"/>
        <end position="142"/>
    </location>
</feature>
<dbReference type="PROSITE" id="PS50850">
    <property type="entry name" value="MFS"/>
    <property type="match status" value="1"/>
</dbReference>
<dbReference type="SUPFAM" id="SSF103473">
    <property type="entry name" value="MFS general substrate transporter"/>
    <property type="match status" value="1"/>
</dbReference>
<dbReference type="EMBL" id="JADXDR010000152">
    <property type="protein sequence ID" value="KAI7837475.1"/>
    <property type="molecule type" value="Genomic_DNA"/>
</dbReference>
<protein>
    <recommendedName>
        <fullName evidence="8">Major facilitator superfamily (MFS) profile domain-containing protein</fullName>
    </recommendedName>
</protein>
<feature type="transmembrane region" description="Helical" evidence="7">
    <location>
        <begin position="85"/>
        <end position="107"/>
    </location>
</feature>
<gene>
    <name evidence="9" type="ORF">COHA_008733</name>
</gene>
<dbReference type="Proteomes" id="UP001205105">
    <property type="component" value="Unassembled WGS sequence"/>
</dbReference>
<evidence type="ECO:0000256" key="6">
    <source>
        <dbReference type="ARBA" id="ARBA00023136"/>
    </source>
</evidence>
<dbReference type="InterPro" id="IPR020846">
    <property type="entry name" value="MFS_dom"/>
</dbReference>
<comment type="similarity">
    <text evidence="2">Belongs to the major facilitator superfamily. Sugar transporter (TC 2.A.1.1) family.</text>
</comment>
<keyword evidence="10" id="KW-1185">Reference proteome</keyword>
<dbReference type="InterPro" id="IPR045262">
    <property type="entry name" value="STP/PLT_plant"/>
</dbReference>
<reference evidence="9" key="1">
    <citation type="submission" date="2020-11" db="EMBL/GenBank/DDBJ databases">
        <title>Chlorella ohadii genome sequencing and assembly.</title>
        <authorList>
            <person name="Murik O."/>
            <person name="Treves H."/>
            <person name="Kedem I."/>
            <person name="Shotland Y."/>
            <person name="Kaplan A."/>
        </authorList>
    </citation>
    <scope>NUCLEOTIDE SEQUENCE</scope>
    <source>
        <strain evidence="9">1</strain>
    </source>
</reference>
<dbReference type="InterPro" id="IPR036259">
    <property type="entry name" value="MFS_trans_sf"/>
</dbReference>
<feature type="non-terminal residue" evidence="9">
    <location>
        <position position="144"/>
    </location>
</feature>